<keyword evidence="1" id="KW-0805">Transcription regulation</keyword>
<evidence type="ECO:0000256" key="4">
    <source>
        <dbReference type="SAM" id="MobiDB-lite"/>
    </source>
</evidence>
<evidence type="ECO:0000313" key="7">
    <source>
        <dbReference type="Proteomes" id="UP000317344"/>
    </source>
</evidence>
<dbReference type="InterPro" id="IPR050204">
    <property type="entry name" value="AraC_XylS_family_regulators"/>
</dbReference>
<dbReference type="InterPro" id="IPR009057">
    <property type="entry name" value="Homeodomain-like_sf"/>
</dbReference>
<sequence length="298" mass="31843">MDGTGFGGGDGGATGEAGGVGGAAPQSKGVVRPDNRVDVRRLPVPHDVSALARHVWIPRWDLPAGEVLAQPVLEYPGTNVVIEPAVAALYGPQRGLSTVDLRGRSWAVGVLLRPAAGTILTCRSMADIAGTVREVPKGGRLVPAVRAAMGGRDPVDVDDAQVDGAAGDGTAVDDAVVALILDWLRQFTIDDEGLLINAIVDDVESDDKLIRVADIAARFSMDQRRLQRICRRRIGYSPTWLIRRRRLQEASARLRDDPDSRLADVAQELGYSDQAHFARDFAAVMGMPPGAYRAEAGR</sequence>
<dbReference type="PROSITE" id="PS00041">
    <property type="entry name" value="HTH_ARAC_FAMILY_1"/>
    <property type="match status" value="1"/>
</dbReference>
<reference evidence="6 7" key="1">
    <citation type="submission" date="2019-07" db="EMBL/GenBank/DDBJ databases">
        <title>Tomitella cavernea sp. nov., an actinomycete isolated from soil.</title>
        <authorList>
            <person name="Cheng J."/>
        </authorList>
    </citation>
    <scope>NUCLEOTIDE SEQUENCE [LARGE SCALE GENOMIC DNA]</scope>
    <source>
        <strain evidence="6 7">HY188</strain>
    </source>
</reference>
<dbReference type="Gene3D" id="1.10.10.60">
    <property type="entry name" value="Homeodomain-like"/>
    <property type="match status" value="1"/>
</dbReference>
<keyword evidence="3" id="KW-0804">Transcription</keyword>
<dbReference type="GO" id="GO:0003700">
    <property type="term" value="F:DNA-binding transcription factor activity"/>
    <property type="evidence" value="ECO:0007669"/>
    <property type="project" value="InterPro"/>
</dbReference>
<dbReference type="InterPro" id="IPR018062">
    <property type="entry name" value="HTH_AraC-typ_CS"/>
</dbReference>
<feature type="domain" description="HTH araC/xylS-type" evidence="5">
    <location>
        <begin position="193"/>
        <end position="295"/>
    </location>
</feature>
<evidence type="ECO:0000256" key="2">
    <source>
        <dbReference type="ARBA" id="ARBA00023125"/>
    </source>
</evidence>
<dbReference type="AlphaFoldDB" id="A0A516X6B3"/>
<dbReference type="PANTHER" id="PTHR46796">
    <property type="entry name" value="HTH-TYPE TRANSCRIPTIONAL ACTIVATOR RHAS-RELATED"/>
    <property type="match status" value="1"/>
</dbReference>
<dbReference type="InterPro" id="IPR020449">
    <property type="entry name" value="Tscrpt_reg_AraC-type_HTH"/>
</dbReference>
<evidence type="ECO:0000259" key="5">
    <source>
        <dbReference type="PROSITE" id="PS01124"/>
    </source>
</evidence>
<feature type="region of interest" description="Disordered" evidence="4">
    <location>
        <begin position="1"/>
        <end position="34"/>
    </location>
</feature>
<evidence type="ECO:0000256" key="3">
    <source>
        <dbReference type="ARBA" id="ARBA00023163"/>
    </source>
</evidence>
<evidence type="ECO:0000256" key="1">
    <source>
        <dbReference type="ARBA" id="ARBA00023015"/>
    </source>
</evidence>
<dbReference type="KEGG" id="toy:FO059_16430"/>
<gene>
    <name evidence="6" type="ORF">FO059_16430</name>
</gene>
<dbReference type="GO" id="GO:0043565">
    <property type="term" value="F:sequence-specific DNA binding"/>
    <property type="evidence" value="ECO:0007669"/>
    <property type="project" value="InterPro"/>
</dbReference>
<keyword evidence="7" id="KW-1185">Reference proteome</keyword>
<reference evidence="6 7" key="2">
    <citation type="submission" date="2019-07" db="EMBL/GenBank/DDBJ databases">
        <authorList>
            <person name="Huang Y."/>
        </authorList>
    </citation>
    <scope>NUCLEOTIDE SEQUENCE [LARGE SCALE GENOMIC DNA]</scope>
    <source>
        <strain evidence="6 7">HY188</strain>
    </source>
</reference>
<proteinExistence type="predicted"/>
<evidence type="ECO:0000313" key="6">
    <source>
        <dbReference type="EMBL" id="QDQ98617.1"/>
    </source>
</evidence>
<dbReference type="Proteomes" id="UP000317344">
    <property type="component" value="Chromosome"/>
</dbReference>
<dbReference type="RefSeq" id="WP_143910022.1">
    <property type="nucleotide sequence ID" value="NZ_CP041765.1"/>
</dbReference>
<dbReference type="PRINTS" id="PR00032">
    <property type="entry name" value="HTHARAC"/>
</dbReference>
<dbReference type="Pfam" id="PF20240">
    <property type="entry name" value="DUF6597"/>
    <property type="match status" value="1"/>
</dbReference>
<dbReference type="SMART" id="SM00342">
    <property type="entry name" value="HTH_ARAC"/>
    <property type="match status" value="1"/>
</dbReference>
<dbReference type="Pfam" id="PF12833">
    <property type="entry name" value="HTH_18"/>
    <property type="match status" value="1"/>
</dbReference>
<dbReference type="InterPro" id="IPR018060">
    <property type="entry name" value="HTH_AraC"/>
</dbReference>
<dbReference type="PROSITE" id="PS01124">
    <property type="entry name" value="HTH_ARAC_FAMILY_2"/>
    <property type="match status" value="1"/>
</dbReference>
<dbReference type="InterPro" id="IPR046532">
    <property type="entry name" value="DUF6597"/>
</dbReference>
<dbReference type="EMBL" id="CP041765">
    <property type="protein sequence ID" value="QDQ98617.1"/>
    <property type="molecule type" value="Genomic_DNA"/>
</dbReference>
<feature type="compositionally biased region" description="Gly residues" evidence="4">
    <location>
        <begin position="1"/>
        <end position="22"/>
    </location>
</feature>
<dbReference type="OrthoDB" id="2559672at2"/>
<protein>
    <submittedName>
        <fullName evidence="6">Helix-turn-helix domain-containing protein</fullName>
    </submittedName>
</protein>
<keyword evidence="2" id="KW-0238">DNA-binding</keyword>
<dbReference type="SUPFAM" id="SSF46689">
    <property type="entry name" value="Homeodomain-like"/>
    <property type="match status" value="1"/>
</dbReference>
<organism evidence="6 7">
    <name type="scientific">Tomitella fengzijianii</name>
    <dbReference type="NCBI Taxonomy" id="2597660"/>
    <lineage>
        <taxon>Bacteria</taxon>
        <taxon>Bacillati</taxon>
        <taxon>Actinomycetota</taxon>
        <taxon>Actinomycetes</taxon>
        <taxon>Mycobacteriales</taxon>
        <taxon>Tomitella</taxon>
    </lineage>
</organism>
<name>A0A516X6B3_9ACTN</name>
<accession>A0A516X6B3</accession>